<dbReference type="GO" id="GO:0004888">
    <property type="term" value="F:transmembrane signaling receptor activity"/>
    <property type="evidence" value="ECO:0007669"/>
    <property type="project" value="InterPro"/>
</dbReference>
<dbReference type="Pfam" id="PF00672">
    <property type="entry name" value="HAMP"/>
    <property type="match status" value="1"/>
</dbReference>
<dbReference type="GO" id="GO:0006935">
    <property type="term" value="P:chemotaxis"/>
    <property type="evidence" value="ECO:0007669"/>
    <property type="project" value="InterPro"/>
</dbReference>
<dbReference type="InterPro" id="IPR003660">
    <property type="entry name" value="HAMP_dom"/>
</dbReference>
<dbReference type="RefSeq" id="WP_230756023.1">
    <property type="nucleotide sequence ID" value="NZ_JAINWA010000003.1"/>
</dbReference>
<comment type="caution">
    <text evidence="7">The sequence shown here is derived from an EMBL/GenBank/DDBJ whole genome shotgun (WGS) entry which is preliminary data.</text>
</comment>
<dbReference type="SMART" id="SM00304">
    <property type="entry name" value="HAMP"/>
    <property type="match status" value="1"/>
</dbReference>
<feature type="domain" description="HAMP" evidence="6">
    <location>
        <begin position="376"/>
        <end position="430"/>
    </location>
</feature>
<sequence>MRDAHMSGFRTRLAVKIAVRIAAAVIAMYTTTALYINYYTEKNSSAAAELYMRALASGKAANFAAEMNLVISTARDLSSTLANLETIAPEDRRAYAESYALVKLKSNPRFYAVWTLWEPGLFDGLDAKYAGQSGQDPSGRFNLRWTMDPSNSVDTNSNLAQFKDTGADKVVDLEIIPTREILTGYDSGYSGGYYQTAKKTGLEQILEPFVGTIGGEPAVMTSFVVPIKNRYGRVLGAAGVDIPVSKFISVFSNEILYKTGYLRLLSATGTVVYDPDPEKVGKVAREFEAEYSSSLIEAFNMGDTVSGPYPASDDAQPFMKTFVPLRMGTAQEPWIIAASIPRSEVLDGSRSLTRRLVVAFIIGAALLVALVSYLSSAFVAPIKRTAAALEDISSGEADLTQRLPVAGEDEIGKLSRDFNTFISMLQEIIASIRTSGMRLGELGGELSANMEETSAAVFQINANIESVKQQVLSQAAGVNETSATVQEITKNIDALSSGLDAQTESITDSSASVEQMIANVESVRRNLEKNNERFFELKDVSETGYSRISDVIGLVKAIEGQSASLAEANTIVTSIAARTNLLAMNAAIEAAHAGEAGAGFAVVADEIRVLAENAAAQSKTISRELKSLKVSIDKVVVSSEDAGKAFNGVRESVSTVSEQQRHIHASMEEQSQGNSRVLESLSRMRDESGIVNDRASQILEGSRAILQEMNQLVEITQRIRESMDEMSLGTGEINKAIAQVVTLASENRSAIQSVTGEIGRFKTS</sequence>
<dbReference type="Proteomes" id="UP001198163">
    <property type="component" value="Unassembled WGS sequence"/>
</dbReference>
<keyword evidence="4" id="KW-0812">Transmembrane</keyword>
<reference evidence="7" key="1">
    <citation type="submission" date="2021-08" db="EMBL/GenBank/DDBJ databases">
        <title>Comparative analyses of Brucepasteria parasyntrophica and Teretinema zuelzerae.</title>
        <authorList>
            <person name="Song Y."/>
            <person name="Brune A."/>
        </authorList>
    </citation>
    <scope>NUCLEOTIDE SEQUENCE</scope>
    <source>
        <strain evidence="7">DSM 1903</strain>
    </source>
</reference>
<dbReference type="EMBL" id="JAINWA010000003">
    <property type="protein sequence ID" value="MCD1655171.1"/>
    <property type="molecule type" value="Genomic_DNA"/>
</dbReference>
<dbReference type="AlphaFoldDB" id="A0AAE3EIQ3"/>
<dbReference type="CDD" id="cd12913">
    <property type="entry name" value="PDC1_MCP_like"/>
    <property type="match status" value="1"/>
</dbReference>
<dbReference type="GO" id="GO:0016020">
    <property type="term" value="C:membrane"/>
    <property type="evidence" value="ECO:0007669"/>
    <property type="project" value="InterPro"/>
</dbReference>
<evidence type="ECO:0000259" key="5">
    <source>
        <dbReference type="PROSITE" id="PS50111"/>
    </source>
</evidence>
<evidence type="ECO:0000256" key="1">
    <source>
        <dbReference type="ARBA" id="ARBA00023224"/>
    </source>
</evidence>
<dbReference type="SUPFAM" id="SSF58104">
    <property type="entry name" value="Methyl-accepting chemotaxis protein (MCP) signaling domain"/>
    <property type="match status" value="1"/>
</dbReference>
<keyword evidence="8" id="KW-1185">Reference proteome</keyword>
<dbReference type="CDD" id="cd06225">
    <property type="entry name" value="HAMP"/>
    <property type="match status" value="1"/>
</dbReference>
<dbReference type="Gene3D" id="6.10.340.10">
    <property type="match status" value="1"/>
</dbReference>
<dbReference type="Pfam" id="PF00015">
    <property type="entry name" value="MCPsignal"/>
    <property type="match status" value="1"/>
</dbReference>
<comment type="similarity">
    <text evidence="2">Belongs to the methyl-accepting chemotaxis (MCP) protein family.</text>
</comment>
<keyword evidence="4" id="KW-0472">Membrane</keyword>
<dbReference type="PROSITE" id="PS50885">
    <property type="entry name" value="HAMP"/>
    <property type="match status" value="1"/>
</dbReference>
<dbReference type="PROSITE" id="PS50111">
    <property type="entry name" value="CHEMOTAXIS_TRANSDUC_2"/>
    <property type="match status" value="1"/>
</dbReference>
<dbReference type="InterPro" id="IPR004090">
    <property type="entry name" value="Chemotax_Me-accpt_rcpt"/>
</dbReference>
<feature type="transmembrane region" description="Helical" evidence="4">
    <location>
        <begin position="356"/>
        <end position="375"/>
    </location>
</feature>
<keyword evidence="4" id="KW-1133">Transmembrane helix</keyword>
<dbReference type="PANTHER" id="PTHR32089:SF112">
    <property type="entry name" value="LYSOZYME-LIKE PROTEIN-RELATED"/>
    <property type="match status" value="1"/>
</dbReference>
<keyword evidence="1 3" id="KW-0807">Transducer</keyword>
<protein>
    <submittedName>
        <fullName evidence="7">Methyl-accepting chemotaxis protein</fullName>
    </submittedName>
</protein>
<dbReference type="PRINTS" id="PR00260">
    <property type="entry name" value="CHEMTRNSDUCR"/>
</dbReference>
<dbReference type="Gene3D" id="1.10.287.950">
    <property type="entry name" value="Methyl-accepting chemotaxis protein"/>
    <property type="match status" value="1"/>
</dbReference>
<dbReference type="PANTHER" id="PTHR32089">
    <property type="entry name" value="METHYL-ACCEPTING CHEMOTAXIS PROTEIN MCPB"/>
    <property type="match status" value="1"/>
</dbReference>
<evidence type="ECO:0000256" key="4">
    <source>
        <dbReference type="SAM" id="Phobius"/>
    </source>
</evidence>
<gene>
    <name evidence="7" type="ORF">K7J14_10715</name>
</gene>
<name>A0AAE3EIQ3_9SPIR</name>
<feature type="transmembrane region" description="Helical" evidence="4">
    <location>
        <begin position="17"/>
        <end position="36"/>
    </location>
</feature>
<feature type="domain" description="Methyl-accepting transducer" evidence="5">
    <location>
        <begin position="477"/>
        <end position="703"/>
    </location>
</feature>
<evidence type="ECO:0000313" key="8">
    <source>
        <dbReference type="Proteomes" id="UP001198163"/>
    </source>
</evidence>
<dbReference type="SMART" id="SM00283">
    <property type="entry name" value="MA"/>
    <property type="match status" value="1"/>
</dbReference>
<evidence type="ECO:0000259" key="6">
    <source>
        <dbReference type="PROSITE" id="PS50885"/>
    </source>
</evidence>
<accession>A0AAE3EIQ3</accession>
<organism evidence="7 8">
    <name type="scientific">Teretinema zuelzerae</name>
    <dbReference type="NCBI Taxonomy" id="156"/>
    <lineage>
        <taxon>Bacteria</taxon>
        <taxon>Pseudomonadati</taxon>
        <taxon>Spirochaetota</taxon>
        <taxon>Spirochaetia</taxon>
        <taxon>Spirochaetales</taxon>
        <taxon>Treponemataceae</taxon>
        <taxon>Teretinema</taxon>
    </lineage>
</organism>
<evidence type="ECO:0000256" key="2">
    <source>
        <dbReference type="ARBA" id="ARBA00029447"/>
    </source>
</evidence>
<evidence type="ECO:0000256" key="3">
    <source>
        <dbReference type="PROSITE-ProRule" id="PRU00284"/>
    </source>
</evidence>
<dbReference type="Gene3D" id="3.30.450.20">
    <property type="entry name" value="PAS domain"/>
    <property type="match status" value="2"/>
</dbReference>
<evidence type="ECO:0000313" key="7">
    <source>
        <dbReference type="EMBL" id="MCD1655171.1"/>
    </source>
</evidence>
<proteinExistence type="inferred from homology"/>
<dbReference type="GO" id="GO:0007165">
    <property type="term" value="P:signal transduction"/>
    <property type="evidence" value="ECO:0007669"/>
    <property type="project" value="UniProtKB-KW"/>
</dbReference>
<dbReference type="InterPro" id="IPR004089">
    <property type="entry name" value="MCPsignal_dom"/>
</dbReference>